<reference evidence="2" key="1">
    <citation type="submission" date="2022-12" db="EMBL/GenBank/DDBJ databases">
        <authorList>
            <person name="Mo P."/>
        </authorList>
    </citation>
    <scope>NUCLEOTIDE SEQUENCE [LARGE SCALE GENOMIC DNA]</scope>
    <source>
        <strain evidence="2">HUAS 3-15</strain>
    </source>
</reference>
<evidence type="ECO:0000313" key="1">
    <source>
        <dbReference type="EMBL" id="WBP89521.1"/>
    </source>
</evidence>
<evidence type="ECO:0000313" key="2">
    <source>
        <dbReference type="Proteomes" id="UP001212821"/>
    </source>
</evidence>
<proteinExistence type="predicted"/>
<dbReference type="RefSeq" id="WP_270147869.1">
    <property type="nucleotide sequence ID" value="NZ_CP115450.1"/>
</dbReference>
<dbReference type="EMBL" id="CP115450">
    <property type="protein sequence ID" value="WBP89521.1"/>
    <property type="molecule type" value="Genomic_DNA"/>
</dbReference>
<organism evidence="1 2">
    <name type="scientific">Kitasatospora cathayae</name>
    <dbReference type="NCBI Taxonomy" id="3004092"/>
    <lineage>
        <taxon>Bacteria</taxon>
        <taxon>Bacillati</taxon>
        <taxon>Actinomycetota</taxon>
        <taxon>Actinomycetes</taxon>
        <taxon>Kitasatosporales</taxon>
        <taxon>Streptomycetaceae</taxon>
        <taxon>Kitasatospora</taxon>
    </lineage>
</organism>
<gene>
    <name evidence="1" type="ORF">O1G21_29220</name>
</gene>
<sequence length="54" mass="6267">MTIDQQLAAAEARLTELQHAFVDAAFDSAERHRLAEQIRQKRDEITDLYDRLPV</sequence>
<keyword evidence="2" id="KW-1185">Reference proteome</keyword>
<dbReference type="Proteomes" id="UP001212821">
    <property type="component" value="Chromosome"/>
</dbReference>
<protein>
    <submittedName>
        <fullName evidence="1">Uncharacterized protein</fullName>
    </submittedName>
</protein>
<accession>A0ABY7QA33</accession>
<name>A0ABY7QA33_9ACTN</name>